<proteinExistence type="predicted"/>
<evidence type="ECO:0000313" key="3">
    <source>
        <dbReference type="Proteomes" id="UP000188268"/>
    </source>
</evidence>
<dbReference type="Proteomes" id="UP000188268">
    <property type="component" value="Unassembled WGS sequence"/>
</dbReference>
<evidence type="ECO:0000256" key="1">
    <source>
        <dbReference type="SAM" id="MobiDB-lite"/>
    </source>
</evidence>
<feature type="compositionally biased region" description="Polar residues" evidence="1">
    <location>
        <begin position="49"/>
        <end position="66"/>
    </location>
</feature>
<comment type="caution">
    <text evidence="2">The sequence shown here is derived from an EMBL/GenBank/DDBJ whole genome shotgun (WGS) entry which is preliminary data.</text>
</comment>
<organism evidence="2 3">
    <name type="scientific">Corchorus capsularis</name>
    <name type="common">Jute</name>
    <dbReference type="NCBI Taxonomy" id="210143"/>
    <lineage>
        <taxon>Eukaryota</taxon>
        <taxon>Viridiplantae</taxon>
        <taxon>Streptophyta</taxon>
        <taxon>Embryophyta</taxon>
        <taxon>Tracheophyta</taxon>
        <taxon>Spermatophyta</taxon>
        <taxon>Magnoliopsida</taxon>
        <taxon>eudicotyledons</taxon>
        <taxon>Gunneridae</taxon>
        <taxon>Pentapetalae</taxon>
        <taxon>rosids</taxon>
        <taxon>malvids</taxon>
        <taxon>Malvales</taxon>
        <taxon>Malvaceae</taxon>
        <taxon>Grewioideae</taxon>
        <taxon>Apeibeae</taxon>
        <taxon>Corchorus</taxon>
    </lineage>
</organism>
<keyword evidence="3" id="KW-1185">Reference proteome</keyword>
<protein>
    <submittedName>
        <fullName evidence="2">Uncharacterized protein</fullName>
    </submittedName>
</protein>
<accession>A0A1R3G4I7</accession>
<reference evidence="2 3" key="1">
    <citation type="submission" date="2013-09" db="EMBL/GenBank/DDBJ databases">
        <title>Corchorus capsularis genome sequencing.</title>
        <authorList>
            <person name="Alam M."/>
            <person name="Haque M.S."/>
            <person name="Islam M.S."/>
            <person name="Emdad E.M."/>
            <person name="Islam M.M."/>
            <person name="Ahmed B."/>
            <person name="Halim A."/>
            <person name="Hossen Q.M.M."/>
            <person name="Hossain M.Z."/>
            <person name="Ahmed R."/>
            <person name="Khan M.M."/>
            <person name="Islam R."/>
            <person name="Rashid M.M."/>
            <person name="Khan S.A."/>
            <person name="Rahman M.S."/>
            <person name="Alam M."/>
        </authorList>
    </citation>
    <scope>NUCLEOTIDE SEQUENCE [LARGE SCALE GENOMIC DNA]</scope>
    <source>
        <strain evidence="3">cv. CVL-1</strain>
        <tissue evidence="2">Whole seedling</tissue>
    </source>
</reference>
<name>A0A1R3G4I7_COCAP</name>
<gene>
    <name evidence="2" type="ORF">CCACVL1_28947</name>
</gene>
<sequence>MELPSSKPASLCSIKGTKLASANGAPGSRAQQRKTLRETQTHPDEFHQNSDQTQISVAQSATQTQRPARLPIFPTPIMPIQWAAPLPVNQPMVPAGMRPPLLPTPIMAPPADDVVGQSHDLI</sequence>
<dbReference type="EMBL" id="AWWV01015341">
    <property type="protein sequence ID" value="OMO53009.1"/>
    <property type="molecule type" value="Genomic_DNA"/>
</dbReference>
<feature type="compositionally biased region" description="Basic and acidic residues" evidence="1">
    <location>
        <begin position="35"/>
        <end position="48"/>
    </location>
</feature>
<dbReference type="Gramene" id="OMO53009">
    <property type="protein sequence ID" value="OMO53009"/>
    <property type="gene ID" value="CCACVL1_28947"/>
</dbReference>
<feature type="region of interest" description="Disordered" evidence="1">
    <location>
        <begin position="1"/>
        <end position="67"/>
    </location>
</feature>
<evidence type="ECO:0000313" key="2">
    <source>
        <dbReference type="EMBL" id="OMO53009.1"/>
    </source>
</evidence>
<dbReference type="AlphaFoldDB" id="A0A1R3G4I7"/>